<dbReference type="AlphaFoldDB" id="A0A3A8MYP5"/>
<name>A0A3A8MYP5_9BACT</name>
<keyword evidence="3" id="KW-1185">Reference proteome</keyword>
<keyword evidence="1" id="KW-0812">Transmembrane</keyword>
<protein>
    <submittedName>
        <fullName evidence="2">Uncharacterized protein</fullName>
    </submittedName>
</protein>
<evidence type="ECO:0000256" key="1">
    <source>
        <dbReference type="SAM" id="Phobius"/>
    </source>
</evidence>
<dbReference type="Proteomes" id="UP000273405">
    <property type="component" value="Unassembled WGS sequence"/>
</dbReference>
<feature type="transmembrane region" description="Helical" evidence="1">
    <location>
        <begin position="63"/>
        <end position="85"/>
    </location>
</feature>
<evidence type="ECO:0000313" key="2">
    <source>
        <dbReference type="EMBL" id="RKH36429.1"/>
    </source>
</evidence>
<dbReference type="RefSeq" id="WP_120629165.1">
    <property type="nucleotide sequence ID" value="NZ_RAWG01000298.1"/>
</dbReference>
<dbReference type="EMBL" id="RAWG01000298">
    <property type="protein sequence ID" value="RKH36429.1"/>
    <property type="molecule type" value="Genomic_DNA"/>
</dbReference>
<comment type="caution">
    <text evidence="2">The sequence shown here is derived from an EMBL/GenBank/DDBJ whole genome shotgun (WGS) entry which is preliminary data.</text>
</comment>
<feature type="transmembrane region" description="Helical" evidence="1">
    <location>
        <begin position="18"/>
        <end position="35"/>
    </location>
</feature>
<keyword evidence="1" id="KW-0472">Membrane</keyword>
<proteinExistence type="predicted"/>
<evidence type="ECO:0000313" key="3">
    <source>
        <dbReference type="Proteomes" id="UP000273405"/>
    </source>
</evidence>
<keyword evidence="1" id="KW-1133">Transmembrane helix</keyword>
<feature type="transmembrane region" description="Helical" evidence="1">
    <location>
        <begin position="112"/>
        <end position="131"/>
    </location>
</feature>
<sequence>MQFTMYCPPPPSMFDGPLLLLIVGCFVAPPLVWWLRRSARDAHDVLTSGSSPRQGRLQGFRDLLMWTCVAVAFIGPVLLTIDFVIKLDLELFDTVSSVLDGGRDTGHVESNAPWWTFTAMTVLGAILRVGWLRNASSGRDVLHIAHPTA</sequence>
<organism evidence="2 3">
    <name type="scientific">Corallococcus sicarius</name>
    <dbReference type="NCBI Taxonomy" id="2316726"/>
    <lineage>
        <taxon>Bacteria</taxon>
        <taxon>Pseudomonadati</taxon>
        <taxon>Myxococcota</taxon>
        <taxon>Myxococcia</taxon>
        <taxon>Myxococcales</taxon>
        <taxon>Cystobacterineae</taxon>
        <taxon>Myxococcaceae</taxon>
        <taxon>Corallococcus</taxon>
    </lineage>
</organism>
<accession>A0A3A8MYP5</accession>
<gene>
    <name evidence="2" type="ORF">D7X12_32790</name>
</gene>
<dbReference type="OrthoDB" id="5519450at2"/>
<reference evidence="3" key="1">
    <citation type="submission" date="2018-09" db="EMBL/GenBank/DDBJ databases">
        <authorList>
            <person name="Livingstone P.G."/>
            <person name="Whitworth D.E."/>
        </authorList>
    </citation>
    <scope>NUCLEOTIDE SEQUENCE [LARGE SCALE GENOMIC DNA]</scope>
    <source>
        <strain evidence="3">CA040B</strain>
    </source>
</reference>